<dbReference type="InterPro" id="IPR006121">
    <property type="entry name" value="HMA_dom"/>
</dbReference>
<dbReference type="EMBL" id="JAGQFT010000037">
    <property type="protein sequence ID" value="MBR0562166.1"/>
    <property type="molecule type" value="Genomic_DNA"/>
</dbReference>
<dbReference type="InterPro" id="IPR036163">
    <property type="entry name" value="HMA_dom_sf"/>
</dbReference>
<organism evidence="2">
    <name type="scientific">Coralloluteibacterium stylophorae</name>
    <dbReference type="NCBI Taxonomy" id="1776034"/>
    <lineage>
        <taxon>Bacteria</taxon>
        <taxon>Pseudomonadati</taxon>
        <taxon>Pseudomonadota</taxon>
        <taxon>Gammaproteobacteria</taxon>
        <taxon>Lysobacterales</taxon>
        <taxon>Lysobacteraceae</taxon>
        <taxon>Coralloluteibacterium</taxon>
    </lineage>
</organism>
<dbReference type="EMBL" id="JAGQFT020000010">
    <property type="protein sequence ID" value="MBS7458270.1"/>
    <property type="molecule type" value="Genomic_DNA"/>
</dbReference>
<dbReference type="RefSeq" id="WP_211926112.1">
    <property type="nucleotide sequence ID" value="NZ_JAGQFT020000010.1"/>
</dbReference>
<dbReference type="CDD" id="cd00371">
    <property type="entry name" value="HMA"/>
    <property type="match status" value="1"/>
</dbReference>
<feature type="domain" description="HMA" evidence="1">
    <location>
        <begin position="1"/>
        <end position="60"/>
    </location>
</feature>
<evidence type="ECO:0000259" key="1">
    <source>
        <dbReference type="PROSITE" id="PS50846"/>
    </source>
</evidence>
<evidence type="ECO:0000313" key="2">
    <source>
        <dbReference type="EMBL" id="MBR0562166.1"/>
    </source>
</evidence>
<dbReference type="AlphaFoldDB" id="A0A8J7VTS4"/>
<accession>A0A8J7VTS4</accession>
<evidence type="ECO:0000313" key="3">
    <source>
        <dbReference type="EMBL" id="MBS7458270.1"/>
    </source>
</evidence>
<reference evidence="3 4" key="1">
    <citation type="journal article" date="2021" name="Microbiol. Resour. Announc.">
        <title>Draft Genome Sequence of Coralloluteibacterium stylophorae LMG 29479T.</title>
        <authorList>
            <person name="Karlyshev A.V."/>
            <person name="Kudryashova E.B."/>
            <person name="Ariskina E.V."/>
            <person name="Conroy A.P."/>
            <person name="Abidueva E.Y."/>
        </authorList>
    </citation>
    <scope>NUCLEOTIDE SEQUENCE [LARGE SCALE GENOMIC DNA]</scope>
    <source>
        <strain evidence="3 4">LMG 29479</strain>
    </source>
</reference>
<reference evidence="2" key="2">
    <citation type="submission" date="2021-04" db="EMBL/GenBank/DDBJ databases">
        <authorList>
            <person name="Karlyshev A.V."/>
        </authorList>
    </citation>
    <scope>NUCLEOTIDE SEQUENCE</scope>
    <source>
        <strain evidence="2">LMG 29479</strain>
    </source>
</reference>
<dbReference type="PROSITE" id="PS50846">
    <property type="entry name" value="HMA_2"/>
    <property type="match status" value="1"/>
</dbReference>
<keyword evidence="4" id="KW-1185">Reference proteome</keyword>
<evidence type="ECO:0000313" key="4">
    <source>
        <dbReference type="Proteomes" id="UP000675747"/>
    </source>
</evidence>
<gene>
    <name evidence="3" type="ORF">KB893_014110</name>
    <name evidence="2" type="ORF">KB893_06505</name>
</gene>
<dbReference type="SUPFAM" id="SSF55008">
    <property type="entry name" value="HMA, heavy metal-associated domain"/>
    <property type="match status" value="1"/>
</dbReference>
<dbReference type="Gene3D" id="3.30.70.100">
    <property type="match status" value="1"/>
</dbReference>
<protein>
    <submittedName>
        <fullName evidence="2">Heavy-metal-associated domain-containing protein</fullName>
    </submittedName>
</protein>
<name>A0A8J7VTS4_9GAMM</name>
<dbReference type="GO" id="GO:0046872">
    <property type="term" value="F:metal ion binding"/>
    <property type="evidence" value="ECO:0007669"/>
    <property type="project" value="InterPro"/>
</dbReference>
<dbReference type="Proteomes" id="UP000675747">
    <property type="component" value="Unassembled WGS sequence"/>
</dbReference>
<proteinExistence type="predicted"/>
<dbReference type="Pfam" id="PF00403">
    <property type="entry name" value="HMA"/>
    <property type="match status" value="1"/>
</dbReference>
<sequence>MRLNVEGMTCAHCQRALERAVAALGGTATVDLAAGTVDVAGVEDAAALRRAIEDEGYAVVDAPVGAATGGCCGSR</sequence>
<comment type="caution">
    <text evidence="2">The sequence shown here is derived from an EMBL/GenBank/DDBJ whole genome shotgun (WGS) entry which is preliminary data.</text>
</comment>